<feature type="non-terminal residue" evidence="1">
    <location>
        <position position="1"/>
    </location>
</feature>
<protein>
    <submittedName>
        <fullName evidence="1">Uncharacterized protein</fullName>
    </submittedName>
</protein>
<comment type="caution">
    <text evidence="1">The sequence shown here is derived from an EMBL/GenBank/DDBJ whole genome shotgun (WGS) entry which is preliminary data.</text>
</comment>
<gene>
    <name evidence="1" type="ORF">ACJMK2_024181</name>
</gene>
<feature type="non-terminal residue" evidence="1">
    <location>
        <position position="54"/>
    </location>
</feature>
<evidence type="ECO:0000313" key="1">
    <source>
        <dbReference type="EMBL" id="KAL3832547.1"/>
    </source>
</evidence>
<name>A0ABD3T6K3_SINWO</name>
<keyword evidence="2" id="KW-1185">Reference proteome</keyword>
<accession>A0ABD3T6K3</accession>
<proteinExistence type="predicted"/>
<sequence length="54" mass="6317">HYSTFCDIHNSTNHYSRTNTYLSFHNTHYHICNGTSCINYHYCSTTNISLPNNC</sequence>
<dbReference type="Proteomes" id="UP001634394">
    <property type="component" value="Unassembled WGS sequence"/>
</dbReference>
<reference evidence="1 2" key="1">
    <citation type="submission" date="2024-11" db="EMBL/GenBank/DDBJ databases">
        <title>Chromosome-level genome assembly of the freshwater bivalve Anodonta woodiana.</title>
        <authorList>
            <person name="Chen X."/>
        </authorList>
    </citation>
    <scope>NUCLEOTIDE SEQUENCE [LARGE SCALE GENOMIC DNA]</scope>
    <source>
        <strain evidence="1">MN2024</strain>
        <tissue evidence="1">Gills</tissue>
    </source>
</reference>
<evidence type="ECO:0000313" key="2">
    <source>
        <dbReference type="Proteomes" id="UP001634394"/>
    </source>
</evidence>
<dbReference type="AlphaFoldDB" id="A0ABD3T6K3"/>
<dbReference type="EMBL" id="JBJQND010000019">
    <property type="protein sequence ID" value="KAL3832547.1"/>
    <property type="molecule type" value="Genomic_DNA"/>
</dbReference>
<organism evidence="1 2">
    <name type="scientific">Sinanodonta woodiana</name>
    <name type="common">Chinese pond mussel</name>
    <name type="synonym">Anodonta woodiana</name>
    <dbReference type="NCBI Taxonomy" id="1069815"/>
    <lineage>
        <taxon>Eukaryota</taxon>
        <taxon>Metazoa</taxon>
        <taxon>Spiralia</taxon>
        <taxon>Lophotrochozoa</taxon>
        <taxon>Mollusca</taxon>
        <taxon>Bivalvia</taxon>
        <taxon>Autobranchia</taxon>
        <taxon>Heteroconchia</taxon>
        <taxon>Palaeoheterodonta</taxon>
        <taxon>Unionida</taxon>
        <taxon>Unionoidea</taxon>
        <taxon>Unionidae</taxon>
        <taxon>Unioninae</taxon>
        <taxon>Sinanodonta</taxon>
    </lineage>
</organism>